<feature type="signal peptide" evidence="2">
    <location>
        <begin position="1"/>
        <end position="23"/>
    </location>
</feature>
<dbReference type="PANTHER" id="PTHR43489">
    <property type="entry name" value="ISOMERASE"/>
    <property type="match status" value="1"/>
</dbReference>
<dbReference type="SUPFAM" id="SSF51658">
    <property type="entry name" value="Xylose isomerase-like"/>
    <property type="match status" value="1"/>
</dbReference>
<evidence type="ECO:0000256" key="1">
    <source>
        <dbReference type="ARBA" id="ARBA00023235"/>
    </source>
</evidence>
<evidence type="ECO:0000313" key="4">
    <source>
        <dbReference type="EMBL" id="MCW1924606.1"/>
    </source>
</evidence>
<name>A0ABT3GMA2_9BACT</name>
<evidence type="ECO:0000259" key="3">
    <source>
        <dbReference type="Pfam" id="PF01261"/>
    </source>
</evidence>
<gene>
    <name evidence="4" type="ORF">OKA05_18725</name>
</gene>
<dbReference type="InterPro" id="IPR050417">
    <property type="entry name" value="Sugar_Epim/Isomerase"/>
</dbReference>
<reference evidence="4 5" key="1">
    <citation type="submission" date="2022-10" db="EMBL/GenBank/DDBJ databases">
        <title>Luteolibacter arcticus strain CCTCC AB 2014275, whole genome shotgun sequencing project.</title>
        <authorList>
            <person name="Zhao G."/>
            <person name="Shen L."/>
        </authorList>
    </citation>
    <scope>NUCLEOTIDE SEQUENCE [LARGE SCALE GENOMIC DNA]</scope>
    <source>
        <strain evidence="4 5">CCTCC AB 2014275</strain>
    </source>
</reference>
<protein>
    <submittedName>
        <fullName evidence="4">Sugar phosphate isomerase/epimerase</fullName>
    </submittedName>
</protein>
<dbReference type="Pfam" id="PF01261">
    <property type="entry name" value="AP_endonuc_2"/>
    <property type="match status" value="1"/>
</dbReference>
<feature type="chain" id="PRO_5047294151" evidence="2">
    <location>
        <begin position="24"/>
        <end position="293"/>
    </location>
</feature>
<dbReference type="PANTHER" id="PTHR43489:SF7">
    <property type="entry name" value="3-DEHYDRO-D-GULOSIDE 4-EPIMERASE-RELATED"/>
    <property type="match status" value="1"/>
</dbReference>
<keyword evidence="2" id="KW-0732">Signal</keyword>
<dbReference type="InterPro" id="IPR013022">
    <property type="entry name" value="Xyl_isomerase-like_TIM-brl"/>
</dbReference>
<organism evidence="4 5">
    <name type="scientific">Luteolibacter arcticus</name>
    <dbReference type="NCBI Taxonomy" id="1581411"/>
    <lineage>
        <taxon>Bacteria</taxon>
        <taxon>Pseudomonadati</taxon>
        <taxon>Verrucomicrobiota</taxon>
        <taxon>Verrucomicrobiia</taxon>
        <taxon>Verrucomicrobiales</taxon>
        <taxon>Verrucomicrobiaceae</taxon>
        <taxon>Luteolibacter</taxon>
    </lineage>
</organism>
<dbReference type="Proteomes" id="UP001320876">
    <property type="component" value="Unassembled WGS sequence"/>
</dbReference>
<dbReference type="RefSeq" id="WP_264488715.1">
    <property type="nucleotide sequence ID" value="NZ_JAPDDT010000009.1"/>
</dbReference>
<keyword evidence="5" id="KW-1185">Reference proteome</keyword>
<dbReference type="Gene3D" id="3.20.20.150">
    <property type="entry name" value="Divalent-metal-dependent TIM barrel enzymes"/>
    <property type="match status" value="1"/>
</dbReference>
<keyword evidence="1 4" id="KW-0413">Isomerase</keyword>
<accession>A0ABT3GMA2</accession>
<dbReference type="InterPro" id="IPR036237">
    <property type="entry name" value="Xyl_isomerase-like_sf"/>
</dbReference>
<evidence type="ECO:0000256" key="2">
    <source>
        <dbReference type="SAM" id="SignalP"/>
    </source>
</evidence>
<proteinExistence type="predicted"/>
<dbReference type="EMBL" id="JAPDDT010000009">
    <property type="protein sequence ID" value="MCW1924606.1"/>
    <property type="molecule type" value="Genomic_DNA"/>
</dbReference>
<comment type="caution">
    <text evidence="4">The sequence shown here is derived from an EMBL/GenBank/DDBJ whole genome shotgun (WGS) entry which is preliminary data.</text>
</comment>
<dbReference type="GO" id="GO:0016853">
    <property type="term" value="F:isomerase activity"/>
    <property type="evidence" value="ECO:0007669"/>
    <property type="project" value="UniProtKB-KW"/>
</dbReference>
<evidence type="ECO:0000313" key="5">
    <source>
        <dbReference type="Proteomes" id="UP001320876"/>
    </source>
</evidence>
<feature type="domain" description="Xylose isomerase-like TIM barrel" evidence="3">
    <location>
        <begin position="49"/>
        <end position="273"/>
    </location>
</feature>
<sequence>MLRRHFLATLAAASAPLSLRAQAAGGPLPIKLSLKCGMAQFGASLEEKFRILKELGYDGVELDSPGGQNKEEALAASKSTGLPIHGVVDSIHWKIRLSDPDAAIREEGLKGLLTAIRESKACGGSAVLLVPGVVDAKTDHDDACSRSIEQIRKALPLAAELGVHILIENVWNRMFYTEDGGNTQSAEKLVAYLDEIDSPWVGSYFDIGNHQRFSKPAEWIRTLGKRIVKLDCKDWGVKGGFGKIGEGDVDWPEVRKALAEIGYTGWATAEVQGGDLNDCGEILAQMKKHLLGA</sequence>